<reference evidence="2 3" key="1">
    <citation type="submission" date="2018-03" db="EMBL/GenBank/DDBJ databases">
        <title>Comparative genomics illustrates the genes involved in a hyperalkaliphilic mechanisms of Serpentinomonas isolated from highly-alkaline calcium-rich serpentinized springs.</title>
        <authorList>
            <person name="Suzuki S."/>
            <person name="Ishii S."/>
            <person name="Walworth N."/>
            <person name="Bird L."/>
            <person name="Kuenen J.G."/>
            <person name="Nealson K.H."/>
        </authorList>
    </citation>
    <scope>NUCLEOTIDE SEQUENCE [LARGE SCALE GENOMIC DNA]</scope>
    <source>
        <strain evidence="2 3">83</strain>
    </source>
</reference>
<keyword evidence="1" id="KW-0472">Membrane</keyword>
<keyword evidence="1" id="KW-1133">Transmembrane helix</keyword>
<feature type="transmembrane region" description="Helical" evidence="1">
    <location>
        <begin position="451"/>
        <end position="472"/>
    </location>
</feature>
<dbReference type="Proteomes" id="UP000238326">
    <property type="component" value="Unassembled WGS sequence"/>
</dbReference>
<accession>A0A2S9KJ44</accession>
<gene>
    <name evidence="2" type="ORF">C6P61_00530</name>
</gene>
<proteinExistence type="predicted"/>
<organism evidence="2 3">
    <name type="scientific">Malikia spinosa</name>
    <dbReference type="NCBI Taxonomy" id="86180"/>
    <lineage>
        <taxon>Bacteria</taxon>
        <taxon>Pseudomonadati</taxon>
        <taxon>Pseudomonadota</taxon>
        <taxon>Betaproteobacteria</taxon>
        <taxon>Burkholderiales</taxon>
        <taxon>Comamonadaceae</taxon>
        <taxon>Malikia</taxon>
    </lineage>
</organism>
<evidence type="ECO:0000313" key="2">
    <source>
        <dbReference type="EMBL" id="PRD70483.1"/>
    </source>
</evidence>
<dbReference type="OrthoDB" id="1489175at2"/>
<keyword evidence="1" id="KW-0812">Transmembrane</keyword>
<protein>
    <submittedName>
        <fullName evidence="2">Uncharacterized protein</fullName>
    </submittedName>
</protein>
<evidence type="ECO:0000313" key="3">
    <source>
        <dbReference type="Proteomes" id="UP000238326"/>
    </source>
</evidence>
<evidence type="ECO:0000256" key="1">
    <source>
        <dbReference type="SAM" id="Phobius"/>
    </source>
</evidence>
<comment type="caution">
    <text evidence="2">The sequence shown here is derived from an EMBL/GenBank/DDBJ whole genome shotgun (WGS) entry which is preliminary data.</text>
</comment>
<keyword evidence="3" id="KW-1185">Reference proteome</keyword>
<dbReference type="EMBL" id="PVLR01000002">
    <property type="protein sequence ID" value="PRD70483.1"/>
    <property type="molecule type" value="Genomic_DNA"/>
</dbReference>
<dbReference type="RefSeq" id="WP_105727973.1">
    <property type="nucleotide sequence ID" value="NZ_PVLR01000002.1"/>
</dbReference>
<name>A0A2S9KJ44_9BURK</name>
<dbReference type="AlphaFoldDB" id="A0A2S9KJ44"/>
<sequence length="482" mass="54372">MSNLLALLDQVQSLCATASHTLEESFRFRVEGDSLNAEQVKAIESIFTSCAELKVSAPTLMLDGDSADVSELTFNQGENWRLIISKTGLASQLKMRPDEQTCLFFSVEGFDVWSQQLTPFHPQSELDPDFSRPLTVRVHGLRQGFGGPSLWVLPVDTPDPLLPPVSSLPDDEAVHKLVHLISPDQTLRVSPRSWALNWGDLNSTHAREWLRLSCLVLGACLVSELKSSNAALWVTIRGAKSHTVGLWKSHADLQWKTLQDSLMVAVEWIYAERSETRLKLLMDRLSIDIDPAECWLSSLHRHLRSALKQSQDSYAFVILDRKDAYFKEMREVMKDMKSQADLYAAKVRELVSSLTRDILGVLVFAGFSFIGKFDQRNLRELLGSGELSLLLKFLAGYLFLSCVLQLAAHWRDAALAFDESNRWLGILRNYTSRSDSDAKFIEPLRKRRDTLCVAMTVSACLYCLLVLVVWNLPFIVQLLLAQ</sequence>